<dbReference type="EMBL" id="CM047748">
    <property type="protein sequence ID" value="KAJ0013209.1"/>
    <property type="molecule type" value="Genomic_DNA"/>
</dbReference>
<accession>A0ACC0X7F8</accession>
<reference evidence="2" key="1">
    <citation type="journal article" date="2023" name="G3 (Bethesda)">
        <title>Genome assembly and association tests identify interacting loci associated with vigor, precocity, and sex in interspecific pistachio rootstocks.</title>
        <authorList>
            <person name="Palmer W."/>
            <person name="Jacygrad E."/>
            <person name="Sagayaradj S."/>
            <person name="Cavanaugh K."/>
            <person name="Han R."/>
            <person name="Bertier L."/>
            <person name="Beede B."/>
            <person name="Kafkas S."/>
            <person name="Golino D."/>
            <person name="Preece J."/>
            <person name="Michelmore R."/>
        </authorList>
    </citation>
    <scope>NUCLEOTIDE SEQUENCE [LARGE SCALE GENOMIC DNA]</scope>
</reference>
<proteinExistence type="predicted"/>
<evidence type="ECO:0000313" key="2">
    <source>
        <dbReference type="Proteomes" id="UP001163603"/>
    </source>
</evidence>
<comment type="caution">
    <text evidence="1">The sequence shown here is derived from an EMBL/GenBank/DDBJ whole genome shotgun (WGS) entry which is preliminary data.</text>
</comment>
<keyword evidence="2" id="KW-1185">Reference proteome</keyword>
<evidence type="ECO:0000313" key="1">
    <source>
        <dbReference type="EMBL" id="KAJ0013209.1"/>
    </source>
</evidence>
<protein>
    <submittedName>
        <fullName evidence="1">Uncharacterized protein</fullName>
    </submittedName>
</protein>
<gene>
    <name evidence="1" type="ORF">Pint_20304</name>
</gene>
<name>A0ACC0X7F8_9ROSI</name>
<organism evidence="1 2">
    <name type="scientific">Pistacia integerrima</name>
    <dbReference type="NCBI Taxonomy" id="434235"/>
    <lineage>
        <taxon>Eukaryota</taxon>
        <taxon>Viridiplantae</taxon>
        <taxon>Streptophyta</taxon>
        <taxon>Embryophyta</taxon>
        <taxon>Tracheophyta</taxon>
        <taxon>Spermatophyta</taxon>
        <taxon>Magnoliopsida</taxon>
        <taxon>eudicotyledons</taxon>
        <taxon>Gunneridae</taxon>
        <taxon>Pentapetalae</taxon>
        <taxon>rosids</taxon>
        <taxon>malvids</taxon>
        <taxon>Sapindales</taxon>
        <taxon>Anacardiaceae</taxon>
        <taxon>Pistacia</taxon>
    </lineage>
</organism>
<sequence length="66" mass="7596">MLHLQGQNMFKLPKNLLQVWMPDDYQNFLSTVMTVTTVKMTRQVAENVGGHRSILILKFFKSGSII</sequence>
<dbReference type="Proteomes" id="UP001163603">
    <property type="component" value="Chromosome 13"/>
</dbReference>